<sequence length="194" mass="21961">MTGVDYELLEQWEHQGYSNSHHRRKPVRLNDREALLALLRMFERFAGTNEFMVSANEEDFDSTLPFDELVNIFPKYVTVFHLQHNEDPHMVVRLTSWAGGQTWVDAPGGDAFASPLRSLVGVVESNSRPLGIRHRISKSKWKWLARKSRVSVIERSGRDVIAERRHDLRTAMIGGGFGLFGGVLGALIAFTLDA</sequence>
<evidence type="ECO:0000313" key="2">
    <source>
        <dbReference type="EMBL" id="MDN4479467.1"/>
    </source>
</evidence>
<keyword evidence="1" id="KW-1133">Transmembrane helix</keyword>
<accession>A0ABT8GDF9</accession>
<protein>
    <submittedName>
        <fullName evidence="2">Uncharacterized protein</fullName>
    </submittedName>
</protein>
<dbReference type="RefSeq" id="WP_301140612.1">
    <property type="nucleotide sequence ID" value="NZ_JAUHQA010000001.1"/>
</dbReference>
<keyword evidence="1" id="KW-0472">Membrane</keyword>
<keyword evidence="1" id="KW-0812">Transmembrane</keyword>
<organism evidence="2 3">
    <name type="scientific">Demequina muriae</name>
    <dbReference type="NCBI Taxonomy" id="3051664"/>
    <lineage>
        <taxon>Bacteria</taxon>
        <taxon>Bacillati</taxon>
        <taxon>Actinomycetota</taxon>
        <taxon>Actinomycetes</taxon>
        <taxon>Micrococcales</taxon>
        <taxon>Demequinaceae</taxon>
        <taxon>Demequina</taxon>
    </lineage>
</organism>
<feature type="transmembrane region" description="Helical" evidence="1">
    <location>
        <begin position="171"/>
        <end position="192"/>
    </location>
</feature>
<dbReference type="EMBL" id="JAUHQA010000001">
    <property type="protein sequence ID" value="MDN4479467.1"/>
    <property type="molecule type" value="Genomic_DNA"/>
</dbReference>
<name>A0ABT8GDF9_9MICO</name>
<proteinExistence type="predicted"/>
<gene>
    <name evidence="2" type="ORF">QQX02_00835</name>
</gene>
<evidence type="ECO:0000313" key="3">
    <source>
        <dbReference type="Proteomes" id="UP001172708"/>
    </source>
</evidence>
<reference evidence="2" key="1">
    <citation type="submission" date="2023-06" db="EMBL/GenBank/DDBJ databases">
        <title>Egi l300058.</title>
        <authorList>
            <person name="Gao L."/>
            <person name="Fang B.-Z."/>
            <person name="Li W.-J."/>
        </authorList>
    </citation>
    <scope>NUCLEOTIDE SEQUENCE</scope>
    <source>
        <strain evidence="2">EGI L300058</strain>
    </source>
</reference>
<dbReference type="Proteomes" id="UP001172708">
    <property type="component" value="Unassembled WGS sequence"/>
</dbReference>
<comment type="caution">
    <text evidence="2">The sequence shown here is derived from an EMBL/GenBank/DDBJ whole genome shotgun (WGS) entry which is preliminary data.</text>
</comment>
<evidence type="ECO:0000256" key="1">
    <source>
        <dbReference type="SAM" id="Phobius"/>
    </source>
</evidence>
<keyword evidence="3" id="KW-1185">Reference proteome</keyword>